<evidence type="ECO:0000313" key="6">
    <source>
        <dbReference type="Proteomes" id="UP000828390"/>
    </source>
</evidence>
<dbReference type="Proteomes" id="UP000828390">
    <property type="component" value="Unassembled WGS sequence"/>
</dbReference>
<protein>
    <submittedName>
        <fullName evidence="5">Uncharacterized protein</fullName>
    </submittedName>
</protein>
<reference evidence="5" key="1">
    <citation type="journal article" date="2019" name="bioRxiv">
        <title>The Genome of the Zebra Mussel, Dreissena polymorpha: A Resource for Invasive Species Research.</title>
        <authorList>
            <person name="McCartney M.A."/>
            <person name="Auch B."/>
            <person name="Kono T."/>
            <person name="Mallez S."/>
            <person name="Zhang Y."/>
            <person name="Obille A."/>
            <person name="Becker A."/>
            <person name="Abrahante J.E."/>
            <person name="Garbe J."/>
            <person name="Badalamenti J.P."/>
            <person name="Herman A."/>
            <person name="Mangelson H."/>
            <person name="Liachko I."/>
            <person name="Sullivan S."/>
            <person name="Sone E.D."/>
            <person name="Koren S."/>
            <person name="Silverstein K.A.T."/>
            <person name="Beckman K.B."/>
            <person name="Gohl D.M."/>
        </authorList>
    </citation>
    <scope>NUCLEOTIDE SEQUENCE</scope>
    <source>
        <strain evidence="5">Duluth1</strain>
        <tissue evidence="5">Whole animal</tissue>
    </source>
</reference>
<dbReference type="InterPro" id="IPR006349">
    <property type="entry name" value="PGP_euk"/>
</dbReference>
<name>A0A9D4CLN8_DREPO</name>
<dbReference type="InterPro" id="IPR023214">
    <property type="entry name" value="HAD_sf"/>
</dbReference>
<evidence type="ECO:0000256" key="3">
    <source>
        <dbReference type="PIRSR" id="PIRSR000915-2"/>
    </source>
</evidence>
<comment type="caution">
    <text evidence="5">The sequence shown here is derived from an EMBL/GenBank/DDBJ whole genome shotgun (WGS) entry which is preliminary data.</text>
</comment>
<dbReference type="NCBIfam" id="TIGR01452">
    <property type="entry name" value="PGP_euk"/>
    <property type="match status" value="1"/>
</dbReference>
<dbReference type="InterPro" id="IPR006357">
    <property type="entry name" value="HAD-SF_hydro_IIA"/>
</dbReference>
<dbReference type="Pfam" id="PF13242">
    <property type="entry name" value="Hydrolase_like"/>
    <property type="match status" value="1"/>
</dbReference>
<sequence>MTSITLGTGVLWHGGKAIPGCPEALQKLKELGKKIFYVTNNSSKTRAQVADKCRNMGFPADLENVVCTAHISALYLKNMNFTGKVYMVGNSSMAAALDELGIRYEGIGPDVVAASEASFDSVAKYQTEWKPNPEVRCVLVGFDPHISYVKMIKAATYASNKNNLFLATNEDPFLPTQDSVVIPGTGSIVATVKIPARREPHIMGKPGTAMFDMLHEVHGLQAEKTIMVGDSLKTDIAMGVNCGIKSMLVLTGVDDLRRVEENQNSDDPHCRQVVPDYYIDSFATLGEYI</sequence>
<dbReference type="Pfam" id="PF13344">
    <property type="entry name" value="Hydrolase_6"/>
    <property type="match status" value="1"/>
</dbReference>
<dbReference type="InterPro" id="IPR036412">
    <property type="entry name" value="HAD-like_sf"/>
</dbReference>
<comment type="cofactor">
    <cofactor evidence="4">
        <name>Mg(2+)</name>
        <dbReference type="ChEBI" id="CHEBI:18420"/>
    </cofactor>
    <text evidence="4">Divalent metal ions. Mg(2+) is the most effective.</text>
</comment>
<keyword evidence="4" id="KW-0479">Metal-binding</keyword>
<comment type="similarity">
    <text evidence="2">Belongs to the HAD-like hydrolase superfamily.</text>
</comment>
<evidence type="ECO:0000256" key="4">
    <source>
        <dbReference type="PIRSR" id="PIRSR000915-3"/>
    </source>
</evidence>
<accession>A0A9D4CLN8</accession>
<dbReference type="GO" id="GO:0016791">
    <property type="term" value="F:phosphatase activity"/>
    <property type="evidence" value="ECO:0007669"/>
    <property type="project" value="InterPro"/>
</dbReference>
<dbReference type="GO" id="GO:0005737">
    <property type="term" value="C:cytoplasm"/>
    <property type="evidence" value="ECO:0007669"/>
    <property type="project" value="TreeGrafter"/>
</dbReference>
<dbReference type="PIRSF" id="PIRSF000915">
    <property type="entry name" value="PGP-type_phosphatase"/>
    <property type="match status" value="1"/>
</dbReference>
<dbReference type="Gene3D" id="3.40.50.1000">
    <property type="entry name" value="HAD superfamily/HAD-like"/>
    <property type="match status" value="2"/>
</dbReference>
<proteinExistence type="inferred from homology"/>
<dbReference type="PANTHER" id="PTHR19288">
    <property type="entry name" value="4-NITROPHENYLPHOSPHATASE-RELATED"/>
    <property type="match status" value="1"/>
</dbReference>
<dbReference type="EMBL" id="JAIWYP010000012">
    <property type="protein sequence ID" value="KAH3727665.1"/>
    <property type="molecule type" value="Genomic_DNA"/>
</dbReference>
<feature type="binding site" evidence="4">
    <location>
        <position position="230"/>
    </location>
    <ligand>
        <name>Mg(2+)</name>
        <dbReference type="ChEBI" id="CHEBI:18420"/>
    </ligand>
</feature>
<keyword evidence="6" id="KW-1185">Reference proteome</keyword>
<dbReference type="AlphaFoldDB" id="A0A9D4CLN8"/>
<dbReference type="PANTHER" id="PTHR19288:SF93">
    <property type="entry name" value="FI11325P-RELATED"/>
    <property type="match status" value="1"/>
</dbReference>
<keyword evidence="1 2" id="KW-0378">Hydrolase</keyword>
<keyword evidence="4" id="KW-0460">Magnesium</keyword>
<evidence type="ECO:0000256" key="1">
    <source>
        <dbReference type="ARBA" id="ARBA00022801"/>
    </source>
</evidence>
<gene>
    <name evidence="5" type="ORF">DPMN_053605</name>
</gene>
<evidence type="ECO:0000313" key="5">
    <source>
        <dbReference type="EMBL" id="KAH3727665.1"/>
    </source>
</evidence>
<reference evidence="5" key="2">
    <citation type="submission" date="2020-11" db="EMBL/GenBank/DDBJ databases">
        <authorList>
            <person name="McCartney M.A."/>
            <person name="Auch B."/>
            <person name="Kono T."/>
            <person name="Mallez S."/>
            <person name="Becker A."/>
            <person name="Gohl D.M."/>
            <person name="Silverstein K.A.T."/>
            <person name="Koren S."/>
            <person name="Bechman K.B."/>
            <person name="Herman A."/>
            <person name="Abrahante J.E."/>
            <person name="Garbe J."/>
        </authorList>
    </citation>
    <scope>NUCLEOTIDE SEQUENCE</scope>
    <source>
        <strain evidence="5">Duluth1</strain>
        <tissue evidence="5">Whole animal</tissue>
    </source>
</reference>
<dbReference type="GO" id="GO:0046872">
    <property type="term" value="F:metal ion binding"/>
    <property type="evidence" value="ECO:0007669"/>
    <property type="project" value="UniProtKB-KW"/>
</dbReference>
<dbReference type="NCBIfam" id="TIGR01460">
    <property type="entry name" value="HAD-SF-IIA"/>
    <property type="match status" value="1"/>
</dbReference>
<organism evidence="5 6">
    <name type="scientific">Dreissena polymorpha</name>
    <name type="common">Zebra mussel</name>
    <name type="synonym">Mytilus polymorpha</name>
    <dbReference type="NCBI Taxonomy" id="45954"/>
    <lineage>
        <taxon>Eukaryota</taxon>
        <taxon>Metazoa</taxon>
        <taxon>Spiralia</taxon>
        <taxon>Lophotrochozoa</taxon>
        <taxon>Mollusca</taxon>
        <taxon>Bivalvia</taxon>
        <taxon>Autobranchia</taxon>
        <taxon>Heteroconchia</taxon>
        <taxon>Euheterodonta</taxon>
        <taxon>Imparidentia</taxon>
        <taxon>Neoheterodontei</taxon>
        <taxon>Myida</taxon>
        <taxon>Dreissenoidea</taxon>
        <taxon>Dreissenidae</taxon>
        <taxon>Dreissena</taxon>
    </lineage>
</organism>
<dbReference type="SUPFAM" id="SSF56784">
    <property type="entry name" value="HAD-like"/>
    <property type="match status" value="1"/>
</dbReference>
<evidence type="ECO:0000256" key="2">
    <source>
        <dbReference type="PIRNR" id="PIRNR000915"/>
    </source>
</evidence>
<feature type="binding site" evidence="3">
    <location>
        <position position="205"/>
    </location>
    <ligand>
        <name>substrate</name>
    </ligand>
</feature>